<reference evidence="2" key="1">
    <citation type="submission" date="2017-08" db="EMBL/GenBank/DDBJ databases">
        <title>The genome sequence of Bipolaris cookei reveals mechanisms of pathogenesis underlying target leaf spot of sorghum.</title>
        <authorList>
            <person name="Zaccaron A.Z."/>
            <person name="Bluhm B.H."/>
        </authorList>
    </citation>
    <scope>NUCLEOTIDE SEQUENCE</scope>
    <source>
        <strain evidence="2">LSLP18</strain>
    </source>
</reference>
<gene>
    <name evidence="2" type="primary">orf166</name>
</gene>
<dbReference type="InterPro" id="IPR027434">
    <property type="entry name" value="Homing_endonucl"/>
</dbReference>
<keyword evidence="2" id="KW-0496">Mitochondrion</keyword>
<dbReference type="RefSeq" id="YP_009445562.1">
    <property type="nucleotide sequence ID" value="NC_036417.1"/>
</dbReference>
<evidence type="ECO:0000259" key="1">
    <source>
        <dbReference type="Pfam" id="PF00961"/>
    </source>
</evidence>
<dbReference type="EMBL" id="MF784482">
    <property type="protein sequence ID" value="ATV95722.1"/>
    <property type="molecule type" value="Genomic_DNA"/>
</dbReference>
<organism evidence="2">
    <name type="scientific">Bipolaris cookei</name>
    <dbReference type="NCBI Taxonomy" id="74410"/>
    <lineage>
        <taxon>Eukaryota</taxon>
        <taxon>Fungi</taxon>
        <taxon>Dikarya</taxon>
        <taxon>Ascomycota</taxon>
        <taxon>Pezizomycotina</taxon>
        <taxon>Dothideomycetes</taxon>
        <taxon>Pleosporomycetidae</taxon>
        <taxon>Pleosporales</taxon>
        <taxon>Pleosporineae</taxon>
        <taxon>Pleosporaceae</taxon>
        <taxon>Bipolaris</taxon>
    </lineage>
</organism>
<sequence length="166" mass="19133">MNIGLSDVVHKYFPDVVPAVRPVFKDISIKEPHWLAGFTSGEGCFMVRIRKSSNENNLPKLEFIFQVTQHVRDRDLIESFITYLSCGHLRERKGGSAVDFFVYKTSDLNSKIIPFFEKYPVLGAKSRDYQDFLSIISLKNNSSHLTPEGMEQIKEIQSRMNTKRID</sequence>
<keyword evidence="2" id="KW-0540">Nuclease</keyword>
<dbReference type="FunFam" id="3.10.28.10:FF:000010">
    <property type="entry name" value="LAGLIDADG homing endonuclease I-LtrII"/>
    <property type="match status" value="1"/>
</dbReference>
<protein>
    <submittedName>
        <fullName evidence="2">LAGLIDADG endonuclease</fullName>
    </submittedName>
</protein>
<geneLocation type="mitochondrion" evidence="2"/>
<name>A0A2H4NRV1_9PLEO</name>
<dbReference type="AlphaFoldDB" id="A0A2H4NRV1"/>
<dbReference type="Pfam" id="PF00961">
    <property type="entry name" value="LAGLIDADG_1"/>
    <property type="match status" value="1"/>
</dbReference>
<dbReference type="Gene3D" id="3.10.28.10">
    <property type="entry name" value="Homing endonucleases"/>
    <property type="match status" value="1"/>
</dbReference>
<proteinExistence type="predicted"/>
<dbReference type="SUPFAM" id="SSF55608">
    <property type="entry name" value="Homing endonucleases"/>
    <property type="match status" value="1"/>
</dbReference>
<evidence type="ECO:0000313" key="2">
    <source>
        <dbReference type="EMBL" id="ATV95722.1"/>
    </source>
</evidence>
<dbReference type="PANTHER" id="PTHR36181">
    <property type="entry name" value="INTRON-ENCODED ENDONUCLEASE AI3-RELATED"/>
    <property type="match status" value="1"/>
</dbReference>
<dbReference type="PANTHER" id="PTHR36181:SF4">
    <property type="entry name" value="LAGLIDADG ENDONUCLEASE"/>
    <property type="match status" value="1"/>
</dbReference>
<dbReference type="GO" id="GO:0005739">
    <property type="term" value="C:mitochondrion"/>
    <property type="evidence" value="ECO:0007669"/>
    <property type="project" value="UniProtKB-ARBA"/>
</dbReference>
<feature type="domain" description="Homing endonuclease LAGLIDADG" evidence="1">
    <location>
        <begin position="35"/>
        <end position="135"/>
    </location>
</feature>
<dbReference type="GO" id="GO:0004519">
    <property type="term" value="F:endonuclease activity"/>
    <property type="evidence" value="ECO:0007669"/>
    <property type="project" value="UniProtKB-KW"/>
</dbReference>
<accession>A0A2H4NRV1</accession>
<dbReference type="InterPro" id="IPR051289">
    <property type="entry name" value="LAGLIDADG_Endonuclease"/>
</dbReference>
<keyword evidence="2" id="KW-0378">Hydrolase</keyword>
<dbReference type="InterPro" id="IPR004860">
    <property type="entry name" value="LAGLIDADG_dom"/>
</dbReference>
<keyword evidence="2" id="KW-0255">Endonuclease</keyword>
<dbReference type="GeneID" id="35116808"/>